<keyword evidence="10" id="KW-0732">Signal</keyword>
<comment type="caution">
    <text evidence="12">The sequence shown here is derived from an EMBL/GenBank/DDBJ whole genome shotgun (WGS) entry which is preliminary data.</text>
</comment>
<dbReference type="InterPro" id="IPR050351">
    <property type="entry name" value="BphY/WalK/GraS-like"/>
</dbReference>
<dbReference type="InterPro" id="IPR004358">
    <property type="entry name" value="Sig_transdc_His_kin-like_C"/>
</dbReference>
<feature type="domain" description="Histidine kinase" evidence="11">
    <location>
        <begin position="333"/>
        <end position="548"/>
    </location>
</feature>
<evidence type="ECO:0000256" key="8">
    <source>
        <dbReference type="ARBA" id="ARBA00039401"/>
    </source>
</evidence>
<protein>
    <recommendedName>
        <fullName evidence="8">Sensor-like histidine kinase SenX3</fullName>
        <ecNumber evidence="3">2.7.13.3</ecNumber>
    </recommendedName>
</protein>
<dbReference type="GO" id="GO:0030295">
    <property type="term" value="F:protein kinase activator activity"/>
    <property type="evidence" value="ECO:0007669"/>
    <property type="project" value="TreeGrafter"/>
</dbReference>
<dbReference type="InterPro" id="IPR005467">
    <property type="entry name" value="His_kinase_dom"/>
</dbReference>
<dbReference type="SUPFAM" id="SSF55874">
    <property type="entry name" value="ATPase domain of HSP90 chaperone/DNA topoisomerase II/histidine kinase"/>
    <property type="match status" value="1"/>
</dbReference>
<evidence type="ECO:0000256" key="2">
    <source>
        <dbReference type="ARBA" id="ARBA00004236"/>
    </source>
</evidence>
<name>A0A2T0RLH0_9ACTN</name>
<keyword evidence="9" id="KW-0812">Transmembrane</keyword>
<dbReference type="EMBL" id="PVZG01000018">
    <property type="protein sequence ID" value="PRY21972.1"/>
    <property type="molecule type" value="Genomic_DNA"/>
</dbReference>
<dbReference type="Gene3D" id="3.30.565.10">
    <property type="entry name" value="Histidine kinase-like ATPase, C-terminal domain"/>
    <property type="match status" value="1"/>
</dbReference>
<evidence type="ECO:0000259" key="11">
    <source>
        <dbReference type="PROSITE" id="PS50109"/>
    </source>
</evidence>
<dbReference type="Pfam" id="PF02518">
    <property type="entry name" value="HATPase_c"/>
    <property type="match status" value="1"/>
</dbReference>
<evidence type="ECO:0000256" key="6">
    <source>
        <dbReference type="ARBA" id="ARBA00022777"/>
    </source>
</evidence>
<dbReference type="InterPro" id="IPR003594">
    <property type="entry name" value="HATPase_dom"/>
</dbReference>
<dbReference type="InterPro" id="IPR003661">
    <property type="entry name" value="HisK_dim/P_dom"/>
</dbReference>
<feature type="chain" id="PRO_5039135796" description="Sensor-like histidine kinase SenX3" evidence="10">
    <location>
        <begin position="19"/>
        <end position="563"/>
    </location>
</feature>
<keyword evidence="13" id="KW-1185">Reference proteome</keyword>
<dbReference type="SUPFAM" id="SSF47384">
    <property type="entry name" value="Homodimeric domain of signal transducing histidine kinase"/>
    <property type="match status" value="1"/>
</dbReference>
<keyword evidence="9" id="KW-0472">Membrane</keyword>
<dbReference type="SMART" id="SM00387">
    <property type="entry name" value="HATPase_c"/>
    <property type="match status" value="1"/>
</dbReference>
<feature type="transmembrane region" description="Helical" evidence="9">
    <location>
        <begin position="269"/>
        <end position="291"/>
    </location>
</feature>
<evidence type="ECO:0000256" key="9">
    <source>
        <dbReference type="SAM" id="Phobius"/>
    </source>
</evidence>
<organism evidence="12 13">
    <name type="scientific">Pseudosporangium ferrugineum</name>
    <dbReference type="NCBI Taxonomy" id="439699"/>
    <lineage>
        <taxon>Bacteria</taxon>
        <taxon>Bacillati</taxon>
        <taxon>Actinomycetota</taxon>
        <taxon>Actinomycetes</taxon>
        <taxon>Micromonosporales</taxon>
        <taxon>Micromonosporaceae</taxon>
        <taxon>Pseudosporangium</taxon>
    </lineage>
</organism>
<evidence type="ECO:0000256" key="5">
    <source>
        <dbReference type="ARBA" id="ARBA00022679"/>
    </source>
</evidence>
<dbReference type="PANTHER" id="PTHR42878:SF15">
    <property type="entry name" value="BACTERIOPHYTOCHROME"/>
    <property type="match status" value="1"/>
</dbReference>
<dbReference type="Pfam" id="PF00512">
    <property type="entry name" value="HisKA"/>
    <property type="match status" value="1"/>
</dbReference>
<keyword evidence="7" id="KW-0902">Two-component regulatory system</keyword>
<dbReference type="GO" id="GO:0000156">
    <property type="term" value="F:phosphorelay response regulator activity"/>
    <property type="evidence" value="ECO:0007669"/>
    <property type="project" value="TreeGrafter"/>
</dbReference>
<dbReference type="PANTHER" id="PTHR42878">
    <property type="entry name" value="TWO-COMPONENT HISTIDINE KINASE"/>
    <property type="match status" value="1"/>
</dbReference>
<dbReference type="CDD" id="cd00082">
    <property type="entry name" value="HisKA"/>
    <property type="match status" value="1"/>
</dbReference>
<evidence type="ECO:0000256" key="10">
    <source>
        <dbReference type="SAM" id="SignalP"/>
    </source>
</evidence>
<dbReference type="Proteomes" id="UP000239209">
    <property type="component" value="Unassembled WGS sequence"/>
</dbReference>
<evidence type="ECO:0000256" key="4">
    <source>
        <dbReference type="ARBA" id="ARBA00022553"/>
    </source>
</evidence>
<dbReference type="PROSITE" id="PS50109">
    <property type="entry name" value="HIS_KIN"/>
    <property type="match status" value="1"/>
</dbReference>
<evidence type="ECO:0000313" key="12">
    <source>
        <dbReference type="EMBL" id="PRY21972.1"/>
    </source>
</evidence>
<evidence type="ECO:0000256" key="7">
    <source>
        <dbReference type="ARBA" id="ARBA00023012"/>
    </source>
</evidence>
<dbReference type="OrthoDB" id="3281061at2"/>
<proteinExistence type="predicted"/>
<accession>A0A2T0RLH0</accession>
<dbReference type="EC" id="2.7.13.3" evidence="3"/>
<dbReference type="RefSeq" id="WP_158277852.1">
    <property type="nucleotide sequence ID" value="NZ_PVZG01000018.1"/>
</dbReference>
<gene>
    <name evidence="12" type="ORF">CLV70_11837</name>
</gene>
<comment type="catalytic activity">
    <reaction evidence="1">
        <text>ATP + protein L-histidine = ADP + protein N-phospho-L-histidine.</text>
        <dbReference type="EC" id="2.7.13.3"/>
    </reaction>
</comment>
<dbReference type="InterPro" id="IPR036890">
    <property type="entry name" value="HATPase_C_sf"/>
</dbReference>
<evidence type="ECO:0000256" key="3">
    <source>
        <dbReference type="ARBA" id="ARBA00012438"/>
    </source>
</evidence>
<dbReference type="GO" id="GO:0005886">
    <property type="term" value="C:plasma membrane"/>
    <property type="evidence" value="ECO:0007669"/>
    <property type="project" value="UniProtKB-SubCell"/>
</dbReference>
<sequence>MNVTRWFAGAGRRGAALAAVTLALGLGTGGAATAGLAAAERDATTTALTARTATVRDALAATFQRYADTLHDLSAAATTTEPLSPLVAGLTGDRLPGAHRVVVSDAGGRILAQHSLDGSTPPPRATLDPPLGLARTLEIARTGGRVVAGPPHVLPADLDLPPAQRGAAFDVVAPVRGATFRGWVVVAVRAPVLLRESLRGAGVTGVTTVLTASSADGVAHEVARWSEPGATPGDRQGTAELAFAGRSWQVAVRPSTALIGPALDAAAPLAMLGATVLSLTLAAAVLAAGAGRNRAAARSRRDAATRRAAQERAAAAEQALRERETELAGFTAAAGEHLQTPLQSVAGFADLLLEDAGPQLDDVSRGFLERIGRRTRGMLTLVDGLITYSSAAGAAPRPQAVDATTLTLGVVADRLDGLEGRRPGIEVGDLPPVLADADLLGEVLGHLIDNAARFVRPGTAARISVDAREHGPGWWRIEVADRGIGVPEDHRDRIFAPFHRAPSAEGFPGTGLGLALCRRIVTLHGGEIGVDPHPGGGSIFWFTIPASAVAPDPGTELLAPDPA</sequence>
<comment type="subcellular location">
    <subcellularLocation>
        <location evidence="2">Cell membrane</location>
    </subcellularLocation>
</comment>
<dbReference type="Gene3D" id="1.10.287.130">
    <property type="match status" value="1"/>
</dbReference>
<feature type="signal peptide" evidence="10">
    <location>
        <begin position="1"/>
        <end position="18"/>
    </location>
</feature>
<dbReference type="GO" id="GO:0007234">
    <property type="term" value="P:osmosensory signaling via phosphorelay pathway"/>
    <property type="evidence" value="ECO:0007669"/>
    <property type="project" value="TreeGrafter"/>
</dbReference>
<dbReference type="SMART" id="SM00388">
    <property type="entry name" value="HisKA"/>
    <property type="match status" value="1"/>
</dbReference>
<dbReference type="GO" id="GO:0000155">
    <property type="term" value="F:phosphorelay sensor kinase activity"/>
    <property type="evidence" value="ECO:0007669"/>
    <property type="project" value="InterPro"/>
</dbReference>
<keyword evidence="6 12" id="KW-0418">Kinase</keyword>
<keyword evidence="4" id="KW-0597">Phosphoprotein</keyword>
<dbReference type="PRINTS" id="PR00344">
    <property type="entry name" value="BCTRLSENSOR"/>
</dbReference>
<evidence type="ECO:0000313" key="13">
    <source>
        <dbReference type="Proteomes" id="UP000239209"/>
    </source>
</evidence>
<keyword evidence="9" id="KW-1133">Transmembrane helix</keyword>
<reference evidence="12 13" key="1">
    <citation type="submission" date="2018-03" db="EMBL/GenBank/DDBJ databases">
        <title>Genomic Encyclopedia of Archaeal and Bacterial Type Strains, Phase II (KMG-II): from individual species to whole genera.</title>
        <authorList>
            <person name="Goeker M."/>
        </authorList>
    </citation>
    <scope>NUCLEOTIDE SEQUENCE [LARGE SCALE GENOMIC DNA]</scope>
    <source>
        <strain evidence="12 13">DSM 45348</strain>
    </source>
</reference>
<dbReference type="InterPro" id="IPR036097">
    <property type="entry name" value="HisK_dim/P_sf"/>
</dbReference>
<dbReference type="AlphaFoldDB" id="A0A2T0RLH0"/>
<evidence type="ECO:0000256" key="1">
    <source>
        <dbReference type="ARBA" id="ARBA00000085"/>
    </source>
</evidence>
<keyword evidence="5" id="KW-0808">Transferase</keyword>